<reference evidence="1 2" key="1">
    <citation type="submission" date="2021-07" db="EMBL/GenBank/DDBJ databases">
        <authorList>
            <person name="Palmer J.M."/>
        </authorList>
    </citation>
    <scope>NUCLEOTIDE SEQUENCE [LARGE SCALE GENOMIC DNA]</scope>
    <source>
        <strain evidence="1 2">AT_MEX2019</strain>
        <tissue evidence="1">Muscle</tissue>
    </source>
</reference>
<accession>A0ABU7CJ32</accession>
<proteinExistence type="predicted"/>
<gene>
    <name evidence="1" type="ORF">ATANTOWER_011381</name>
</gene>
<dbReference type="Proteomes" id="UP001345963">
    <property type="component" value="Unassembled WGS sequence"/>
</dbReference>
<protein>
    <submittedName>
        <fullName evidence="1">Uncharacterized protein</fullName>
    </submittedName>
</protein>
<name>A0ABU7CJ32_9TELE</name>
<keyword evidence="2" id="KW-1185">Reference proteome</keyword>
<evidence type="ECO:0000313" key="1">
    <source>
        <dbReference type="EMBL" id="MED6261885.1"/>
    </source>
</evidence>
<sequence>MCTLSPRQQISLKEFVSHFDEEPAGCRQGDPGADTPAIHEMKAVTQVAHWSAGRLHPAWDNQTPYYKSTDLLFIVDISVKHTECEFWVTFSSAIEFSVIL</sequence>
<organism evidence="1 2">
    <name type="scientific">Ataeniobius toweri</name>
    <dbReference type="NCBI Taxonomy" id="208326"/>
    <lineage>
        <taxon>Eukaryota</taxon>
        <taxon>Metazoa</taxon>
        <taxon>Chordata</taxon>
        <taxon>Craniata</taxon>
        <taxon>Vertebrata</taxon>
        <taxon>Euteleostomi</taxon>
        <taxon>Actinopterygii</taxon>
        <taxon>Neopterygii</taxon>
        <taxon>Teleostei</taxon>
        <taxon>Neoteleostei</taxon>
        <taxon>Acanthomorphata</taxon>
        <taxon>Ovalentaria</taxon>
        <taxon>Atherinomorphae</taxon>
        <taxon>Cyprinodontiformes</taxon>
        <taxon>Goodeidae</taxon>
        <taxon>Ataeniobius</taxon>
    </lineage>
</organism>
<evidence type="ECO:0000313" key="2">
    <source>
        <dbReference type="Proteomes" id="UP001345963"/>
    </source>
</evidence>
<dbReference type="EMBL" id="JAHUTI010090985">
    <property type="protein sequence ID" value="MED6261885.1"/>
    <property type="molecule type" value="Genomic_DNA"/>
</dbReference>
<comment type="caution">
    <text evidence="1">The sequence shown here is derived from an EMBL/GenBank/DDBJ whole genome shotgun (WGS) entry which is preliminary data.</text>
</comment>